<dbReference type="InterPro" id="IPR053158">
    <property type="entry name" value="CapK_Type1_Caps_Biosynth"/>
</dbReference>
<dbReference type="InterPro" id="IPR042099">
    <property type="entry name" value="ANL_N_sf"/>
</dbReference>
<keyword evidence="2" id="KW-1185">Reference proteome</keyword>
<gene>
    <name evidence="1" type="ORF">CEW83_18795</name>
</gene>
<dbReference type="Gene3D" id="3.40.50.12780">
    <property type="entry name" value="N-terminal domain of ligase-like"/>
    <property type="match status" value="1"/>
</dbReference>
<reference evidence="1 2" key="1">
    <citation type="submission" date="2017-06" db="EMBL/GenBank/DDBJ databases">
        <title>Azoarcus.</title>
        <authorList>
            <person name="Woo J.-H."/>
            <person name="Kim H.-S."/>
        </authorList>
    </citation>
    <scope>NUCLEOTIDE SEQUENCE [LARGE SCALE GENOMIC DNA]</scope>
    <source>
        <strain evidence="1 2">TSPY31</strain>
    </source>
</reference>
<dbReference type="RefSeq" id="WP_108950725.1">
    <property type="nucleotide sequence ID" value="NZ_CP022187.1"/>
</dbReference>
<name>A0A2U8GVG7_9RHOO</name>
<dbReference type="EMBL" id="CP022187">
    <property type="protein sequence ID" value="AWI77026.1"/>
    <property type="molecule type" value="Genomic_DNA"/>
</dbReference>
<accession>A0A2U8GVG7</accession>
<evidence type="ECO:0000313" key="1">
    <source>
        <dbReference type="EMBL" id="AWI77026.1"/>
    </source>
</evidence>
<protein>
    <submittedName>
        <fullName evidence="1">Capsule biosynthesis protein CapK</fullName>
    </submittedName>
</protein>
<sequence>MSIYTRVASRLLFPIHEKLKGHGTVALHRQLELSQWWEPEALRRHRVERLRAFLVLIGTTVPYYRQLFAEQKFDPASVDSLEALSALPLLTKSDIRGNTEAMKAEGHGPLSRYNTGGSSGEPLIFYMGKSRKSHDVAAKWRATRWWGVDIGDPELVVWGSPIELGAQDRIRQLRDGLMRSQLLPAFEMSPANLDRFVETIRSARPAMLFGYPSSLSLIAGHARSKGVAMDKLGIRVAFVTSEKLYDEQRQTISEVFGCPVANGYGARDAGFIAHECPAGSLHISAEDIIVETVLPDGSSTTAGEAGEIVITHLATPDFPFVRYRTGDIGVLSDAPCACGRGLPVLKEVQGRTTDFVVAKDGTIMHGLALIYTVRDLPGVERFKIVQESLDRTDVFLVTNSGFNANSVSRIVHDFKARLGEGVEVAVHCVDEIPAEASGKFRYVVSKVGLQNRQEAVAHA</sequence>
<dbReference type="KEGG" id="acom:CEW83_18795"/>
<proteinExistence type="predicted"/>
<dbReference type="AlphaFoldDB" id="A0A2U8GVG7"/>
<dbReference type="SUPFAM" id="SSF56801">
    <property type="entry name" value="Acetyl-CoA synthetase-like"/>
    <property type="match status" value="1"/>
</dbReference>
<evidence type="ECO:0000313" key="2">
    <source>
        <dbReference type="Proteomes" id="UP000244930"/>
    </source>
</evidence>
<dbReference type="Proteomes" id="UP000244930">
    <property type="component" value="Chromosome"/>
</dbReference>
<dbReference type="PANTHER" id="PTHR36932">
    <property type="entry name" value="CAPSULAR POLYSACCHARIDE BIOSYNTHESIS PROTEIN"/>
    <property type="match status" value="1"/>
</dbReference>
<dbReference type="PANTHER" id="PTHR36932:SF1">
    <property type="entry name" value="CAPSULAR POLYSACCHARIDE BIOSYNTHESIS PROTEIN"/>
    <property type="match status" value="1"/>
</dbReference>
<organism evidence="1 2">
    <name type="scientific">Parazoarcus communis</name>
    <dbReference type="NCBI Taxonomy" id="41977"/>
    <lineage>
        <taxon>Bacteria</taxon>
        <taxon>Pseudomonadati</taxon>
        <taxon>Pseudomonadota</taxon>
        <taxon>Betaproteobacteria</taxon>
        <taxon>Rhodocyclales</taxon>
        <taxon>Zoogloeaceae</taxon>
        <taxon>Parazoarcus</taxon>
    </lineage>
</organism>